<evidence type="ECO:0000313" key="6">
    <source>
        <dbReference type="Proteomes" id="UP001314170"/>
    </source>
</evidence>
<feature type="coiled-coil region" evidence="2">
    <location>
        <begin position="230"/>
        <end position="271"/>
    </location>
</feature>
<dbReference type="PANTHER" id="PTHR31631">
    <property type="entry name" value="PROTEIN NETWORKED 2D"/>
    <property type="match status" value="1"/>
</dbReference>
<dbReference type="InterPro" id="IPR056889">
    <property type="entry name" value="NET2A-D/KIP1-like_C"/>
</dbReference>
<evidence type="ECO:0000313" key="5">
    <source>
        <dbReference type="EMBL" id="CAK7339635.1"/>
    </source>
</evidence>
<feature type="region of interest" description="Disordered" evidence="3">
    <location>
        <begin position="450"/>
        <end position="481"/>
    </location>
</feature>
<dbReference type="Proteomes" id="UP001314170">
    <property type="component" value="Unassembled WGS sequence"/>
</dbReference>
<evidence type="ECO:0000256" key="1">
    <source>
        <dbReference type="ARBA" id="ARBA00023054"/>
    </source>
</evidence>
<dbReference type="AlphaFoldDB" id="A0AAV1RTG2"/>
<dbReference type="SUPFAM" id="SSF90257">
    <property type="entry name" value="Myosin rod fragments"/>
    <property type="match status" value="1"/>
</dbReference>
<organism evidence="5 6">
    <name type="scientific">Dovyalis caffra</name>
    <dbReference type="NCBI Taxonomy" id="77055"/>
    <lineage>
        <taxon>Eukaryota</taxon>
        <taxon>Viridiplantae</taxon>
        <taxon>Streptophyta</taxon>
        <taxon>Embryophyta</taxon>
        <taxon>Tracheophyta</taxon>
        <taxon>Spermatophyta</taxon>
        <taxon>Magnoliopsida</taxon>
        <taxon>eudicotyledons</taxon>
        <taxon>Gunneridae</taxon>
        <taxon>Pentapetalae</taxon>
        <taxon>rosids</taxon>
        <taxon>fabids</taxon>
        <taxon>Malpighiales</taxon>
        <taxon>Salicaceae</taxon>
        <taxon>Flacourtieae</taxon>
        <taxon>Dovyalis</taxon>
    </lineage>
</organism>
<proteinExistence type="predicted"/>
<dbReference type="Pfam" id="PF25014">
    <property type="entry name" value="NET2A"/>
    <property type="match status" value="1"/>
</dbReference>
<feature type="region of interest" description="Disordered" evidence="3">
    <location>
        <begin position="610"/>
        <end position="687"/>
    </location>
</feature>
<evidence type="ECO:0000256" key="3">
    <source>
        <dbReference type="SAM" id="MobiDB-lite"/>
    </source>
</evidence>
<dbReference type="Pfam" id="PF24918">
    <property type="entry name" value="NET2A_C"/>
    <property type="match status" value="1"/>
</dbReference>
<evidence type="ECO:0000256" key="2">
    <source>
        <dbReference type="SAM" id="Coils"/>
    </source>
</evidence>
<keyword evidence="6" id="KW-1185">Reference proteome</keyword>
<dbReference type="GO" id="GO:0003779">
    <property type="term" value="F:actin binding"/>
    <property type="evidence" value="ECO:0007669"/>
    <property type="project" value="InterPro"/>
</dbReference>
<feature type="compositionally biased region" description="Basic and acidic residues" evidence="3">
    <location>
        <begin position="561"/>
        <end position="593"/>
    </location>
</feature>
<feature type="coiled-coil region" evidence="2">
    <location>
        <begin position="333"/>
        <end position="419"/>
    </location>
</feature>
<feature type="domain" description="NAB" evidence="4">
    <location>
        <begin position="1"/>
        <end position="70"/>
    </location>
</feature>
<dbReference type="Gene3D" id="1.20.5.340">
    <property type="match status" value="1"/>
</dbReference>
<dbReference type="InterPro" id="IPR056888">
    <property type="entry name" value="NET2A-D/KIP1-like_dom"/>
</dbReference>
<dbReference type="Pfam" id="PF07765">
    <property type="entry name" value="KIP1"/>
    <property type="match status" value="1"/>
</dbReference>
<feature type="compositionally biased region" description="Polar residues" evidence="3">
    <location>
        <begin position="639"/>
        <end position="648"/>
    </location>
</feature>
<dbReference type="EMBL" id="CAWUPB010001158">
    <property type="protein sequence ID" value="CAK7339635.1"/>
    <property type="molecule type" value="Genomic_DNA"/>
</dbReference>
<accession>A0AAV1RTG2</accession>
<dbReference type="InterPro" id="IPR011684">
    <property type="entry name" value="NAB"/>
</dbReference>
<name>A0AAV1RTG2_9ROSI</name>
<evidence type="ECO:0000259" key="4">
    <source>
        <dbReference type="PROSITE" id="PS51774"/>
    </source>
</evidence>
<sequence length="1045" mass="119135">MNLMCVIFPVADMEDKVQNVLKLIEEDGDSFAKRAEMYYKKRPELIHFVEESYRAYRALAERYDHISTELQNANNTIAYVFPEQVQFAMEEDEDEAPSKLSKKLPDVPKANIPKVPKIPKDIKGIVSLASKKLQPKKSMKGASHVTVAKSGLSKSEGLQEIDKIQKQILALQTEKEFVKSSYEGGLAKYWEIEMQIKEMQEKVCILQDEFGAGIVIEDNEARTLMASAALKSCQDTLAQLQEKQERSAEEAVEERKRINNAREKLKSLKDEFLHGAINPENPQAKDEPVKAVEGLGSLQQEVSSATEGRQDIELLREKIKENFKVGSNACVTVAELAEKIDELVNKIINLEASVSSQTALIQRLRSETNELQAEIQTLEEDKATLINGKNDLRKQLMDMEEKLRGLQDLDQSVEDQNNNLHAHFTEARSNIDHISEKLLCVKSDEEVEVKPETEDRSLVEVESQEGALSPDGSLEKPQNVKTKEHLKVSGQSHLEIKGSEGALNPDDGFGEQQNQKPHHELKVSYPSQDGKETPAEFSLLADVKQQEDKMNDADGSMNFTENKREEEELNEHGNDSNQKPHHELEVLCSSKDGKETPAEFSLLADLKQQEEKVNDADGSMNFTENEREEGEIKEHGKDSSQPQKTIELNNPLEEVHGVEIEEKVSRKDSPSLMDDPNVETQEQETTLDDEPDWKQLFMNGMENREKVLLTEYTSVLRNYKEVKKKLAEKENKNGDSLFDATVRLRELKSANAKKDEQIQFLRQKLILLQAGLGEESETIKSMVTECPMTEKEVTEDIKVILVDQPEPTAEIEKRFRMNIDEVLEENLNFWLRFSTTFQQIQKFETEVQDLQSELSKLEEKQKVQDGSSNAKYSLKSDAKPLYKYLREIHTELTVWLEKSMQLKDEVKSRFASLCDIQDEITAALKESAEDDEFKFTSYQAAKFQGEILNMKQENNKVADELQAGLDHITTIQLEVERTLAKLNEEFKLSGSKNRQNIQLPHSESRSRVPLRSFIFGVKPKKQRNSIFSCMHPALHRRHFRSGPNV</sequence>
<feature type="coiled-coil region" evidence="2">
    <location>
        <begin position="709"/>
        <end position="764"/>
    </location>
</feature>
<dbReference type="PANTHER" id="PTHR31631:SF0">
    <property type="entry name" value="PROTEIN NETWORKED 2D"/>
    <property type="match status" value="1"/>
</dbReference>
<dbReference type="PROSITE" id="PS51774">
    <property type="entry name" value="NAB"/>
    <property type="match status" value="1"/>
</dbReference>
<feature type="region of interest" description="Disordered" evidence="3">
    <location>
        <begin position="497"/>
        <end position="593"/>
    </location>
</feature>
<protein>
    <recommendedName>
        <fullName evidence="4">NAB domain-containing protein</fullName>
    </recommendedName>
</protein>
<feature type="compositionally biased region" description="Basic and acidic residues" evidence="3">
    <location>
        <begin position="653"/>
        <end position="669"/>
    </location>
</feature>
<comment type="caution">
    <text evidence="5">The sequence shown here is derived from an EMBL/GenBank/DDBJ whole genome shotgun (WGS) entry which is preliminary data.</text>
</comment>
<feature type="compositionally biased region" description="Basic and acidic residues" evidence="3">
    <location>
        <begin position="450"/>
        <end position="459"/>
    </location>
</feature>
<reference evidence="5 6" key="1">
    <citation type="submission" date="2024-01" db="EMBL/GenBank/DDBJ databases">
        <authorList>
            <person name="Waweru B."/>
        </authorList>
    </citation>
    <scope>NUCLEOTIDE SEQUENCE [LARGE SCALE GENOMIC DNA]</scope>
</reference>
<gene>
    <name evidence="5" type="ORF">DCAF_LOCUS14693</name>
</gene>
<keyword evidence="1 2" id="KW-0175">Coiled coil</keyword>